<sequence>MHKVDWDQGLQKLLDQSDQTTLSKWCEDLKGITCVPVKSMDQKGIDELNQEKEQSIIHVYMYPFQTTVVCREFVWRSCDYTCFFGPVLNQSSLVDKTDCLDGFDYDWNGLCIKTSTQIASATTMNPNNNSNILPTPVVPKTQTNQSENPSTPSNPNPTLPGPKNPGNSNPRKSAIVSRNADATKRISGLRGSGWR</sequence>
<reference evidence="3" key="1">
    <citation type="submission" date="2017-10" db="EMBL/GenBank/DDBJ databases">
        <title>Rapid genome shrinkage in a self-fertile nematode reveals novel sperm competition proteins.</title>
        <authorList>
            <person name="Yin D."/>
            <person name="Schwarz E.M."/>
            <person name="Thomas C.G."/>
            <person name="Felde R.L."/>
            <person name="Korf I.F."/>
            <person name="Cutter A.D."/>
            <person name="Schartner C.M."/>
            <person name="Ralston E.J."/>
            <person name="Meyer B.J."/>
            <person name="Haag E.S."/>
        </authorList>
    </citation>
    <scope>NUCLEOTIDE SEQUENCE [LARGE SCALE GENOMIC DNA]</scope>
    <source>
        <strain evidence="3">JU1422</strain>
    </source>
</reference>
<gene>
    <name evidence="2" type="primary">Cnig_chr_V.g21481</name>
    <name evidence="2" type="ORF">B9Z55_021481</name>
</gene>
<dbReference type="EMBL" id="PDUG01000005">
    <property type="protein sequence ID" value="PIC30133.1"/>
    <property type="molecule type" value="Genomic_DNA"/>
</dbReference>
<comment type="caution">
    <text evidence="2">The sequence shown here is derived from an EMBL/GenBank/DDBJ whole genome shotgun (WGS) entry which is preliminary data.</text>
</comment>
<evidence type="ECO:0000313" key="2">
    <source>
        <dbReference type="EMBL" id="PIC30133.1"/>
    </source>
</evidence>
<accession>A0A2G5TSA8</accession>
<keyword evidence="3" id="KW-1185">Reference proteome</keyword>
<evidence type="ECO:0000256" key="1">
    <source>
        <dbReference type="SAM" id="MobiDB-lite"/>
    </source>
</evidence>
<feature type="compositionally biased region" description="Polar residues" evidence="1">
    <location>
        <begin position="123"/>
        <end position="133"/>
    </location>
</feature>
<evidence type="ECO:0000313" key="3">
    <source>
        <dbReference type="Proteomes" id="UP000230233"/>
    </source>
</evidence>
<protein>
    <submittedName>
        <fullName evidence="2">Uncharacterized protein</fullName>
    </submittedName>
</protein>
<dbReference type="AlphaFoldDB" id="A0A2G5TSA8"/>
<feature type="region of interest" description="Disordered" evidence="1">
    <location>
        <begin position="123"/>
        <end position="195"/>
    </location>
</feature>
<proteinExistence type="predicted"/>
<dbReference type="Proteomes" id="UP000230233">
    <property type="component" value="Chromosome V"/>
</dbReference>
<organism evidence="2 3">
    <name type="scientific">Caenorhabditis nigoni</name>
    <dbReference type="NCBI Taxonomy" id="1611254"/>
    <lineage>
        <taxon>Eukaryota</taxon>
        <taxon>Metazoa</taxon>
        <taxon>Ecdysozoa</taxon>
        <taxon>Nematoda</taxon>
        <taxon>Chromadorea</taxon>
        <taxon>Rhabditida</taxon>
        <taxon>Rhabditina</taxon>
        <taxon>Rhabditomorpha</taxon>
        <taxon>Rhabditoidea</taxon>
        <taxon>Rhabditidae</taxon>
        <taxon>Peloderinae</taxon>
        <taxon>Caenorhabditis</taxon>
    </lineage>
</organism>
<name>A0A2G5TSA8_9PELO</name>
<dbReference type="OrthoDB" id="10552643at2759"/>
<feature type="compositionally biased region" description="Pro residues" evidence="1">
    <location>
        <begin position="152"/>
        <end position="163"/>
    </location>
</feature>